<evidence type="ECO:0000313" key="1">
    <source>
        <dbReference type="EMBL" id="GAI19413.1"/>
    </source>
</evidence>
<comment type="caution">
    <text evidence="1">The sequence shown here is derived from an EMBL/GenBank/DDBJ whole genome shotgun (WGS) entry which is preliminary data.</text>
</comment>
<dbReference type="EMBL" id="BARV01022342">
    <property type="protein sequence ID" value="GAI19413.1"/>
    <property type="molecule type" value="Genomic_DNA"/>
</dbReference>
<organism evidence="1">
    <name type="scientific">marine sediment metagenome</name>
    <dbReference type="NCBI Taxonomy" id="412755"/>
    <lineage>
        <taxon>unclassified sequences</taxon>
        <taxon>metagenomes</taxon>
        <taxon>ecological metagenomes</taxon>
    </lineage>
</organism>
<name>X1LJZ6_9ZZZZ</name>
<accession>X1LJZ6</accession>
<dbReference type="AlphaFoldDB" id="X1LJZ6"/>
<reference evidence="1" key="1">
    <citation type="journal article" date="2014" name="Front. Microbiol.">
        <title>High frequency of phylogenetically diverse reductive dehalogenase-homologous genes in deep subseafloor sedimentary metagenomes.</title>
        <authorList>
            <person name="Kawai M."/>
            <person name="Futagami T."/>
            <person name="Toyoda A."/>
            <person name="Takaki Y."/>
            <person name="Nishi S."/>
            <person name="Hori S."/>
            <person name="Arai W."/>
            <person name="Tsubouchi T."/>
            <person name="Morono Y."/>
            <person name="Uchiyama I."/>
            <person name="Ito T."/>
            <person name="Fujiyama A."/>
            <person name="Inagaki F."/>
            <person name="Takami H."/>
        </authorList>
    </citation>
    <scope>NUCLEOTIDE SEQUENCE</scope>
    <source>
        <strain evidence="1">Expedition CK06-06</strain>
    </source>
</reference>
<proteinExistence type="predicted"/>
<sequence>GFQLTEYFGIGPGNPASDVDVEDVLDTNVLKRASVFAVVSSVYAMLASKAKDENFWKKSLHYQKLFEKARERCRLSIDVSGDGVADITKVGASGRLVRD</sequence>
<gene>
    <name evidence="1" type="ORF">S06H3_36853</name>
</gene>
<feature type="non-terminal residue" evidence="1">
    <location>
        <position position="1"/>
    </location>
</feature>
<protein>
    <submittedName>
        <fullName evidence="1">Uncharacterized protein</fullName>
    </submittedName>
</protein>